<dbReference type="AlphaFoldDB" id="A0A4Y2P3T9"/>
<name>A0A4Y2P3T9_ARAVE</name>
<organism evidence="1 2">
    <name type="scientific">Araneus ventricosus</name>
    <name type="common">Orbweaver spider</name>
    <name type="synonym">Epeira ventricosa</name>
    <dbReference type="NCBI Taxonomy" id="182803"/>
    <lineage>
        <taxon>Eukaryota</taxon>
        <taxon>Metazoa</taxon>
        <taxon>Ecdysozoa</taxon>
        <taxon>Arthropoda</taxon>
        <taxon>Chelicerata</taxon>
        <taxon>Arachnida</taxon>
        <taxon>Araneae</taxon>
        <taxon>Araneomorphae</taxon>
        <taxon>Entelegynae</taxon>
        <taxon>Araneoidea</taxon>
        <taxon>Araneidae</taxon>
        <taxon>Araneus</taxon>
    </lineage>
</organism>
<protein>
    <submittedName>
        <fullName evidence="1">Uncharacterized protein</fullName>
    </submittedName>
</protein>
<accession>A0A4Y2P3T9</accession>
<sequence length="249" mass="27823">MGSDYVFASTGGMEPELAHKTLESQFRVSLLTANDAFFIIEDLCVKIVISVNVARDESKLQSLLQNDTEVPLDSFERVSNFPGSAKFDPGAIGIVTKIIQWVSKTQDNGELRLIHKYAGKHVAQVRGKIYLAQISSTDRQQFTSNNSDSTFIFRNINSQQITNNDSNSTFSSAQLTVFPALQTKLKSRSNRSTTLLNTARRLTTYQLAQRIELQRKIPKTCALQGEPSRSKRSKSINIHLLRDPSALLI</sequence>
<reference evidence="1 2" key="1">
    <citation type="journal article" date="2019" name="Sci. Rep.">
        <title>Orb-weaving spider Araneus ventricosus genome elucidates the spidroin gene catalogue.</title>
        <authorList>
            <person name="Kono N."/>
            <person name="Nakamura H."/>
            <person name="Ohtoshi R."/>
            <person name="Moran D.A.P."/>
            <person name="Shinohara A."/>
            <person name="Yoshida Y."/>
            <person name="Fujiwara M."/>
            <person name="Mori M."/>
            <person name="Tomita M."/>
            <person name="Arakawa K."/>
        </authorList>
    </citation>
    <scope>NUCLEOTIDE SEQUENCE [LARGE SCALE GENOMIC DNA]</scope>
</reference>
<dbReference type="Proteomes" id="UP000499080">
    <property type="component" value="Unassembled WGS sequence"/>
</dbReference>
<keyword evidence="2" id="KW-1185">Reference proteome</keyword>
<comment type="caution">
    <text evidence="1">The sequence shown here is derived from an EMBL/GenBank/DDBJ whole genome shotgun (WGS) entry which is preliminary data.</text>
</comment>
<dbReference type="EMBL" id="BGPR01010415">
    <property type="protein sequence ID" value="GBN46044.1"/>
    <property type="molecule type" value="Genomic_DNA"/>
</dbReference>
<evidence type="ECO:0000313" key="2">
    <source>
        <dbReference type="Proteomes" id="UP000499080"/>
    </source>
</evidence>
<gene>
    <name evidence="1" type="ORF">AVEN_209684_1</name>
</gene>
<evidence type="ECO:0000313" key="1">
    <source>
        <dbReference type="EMBL" id="GBN46044.1"/>
    </source>
</evidence>
<proteinExistence type="predicted"/>